<dbReference type="OrthoDB" id="5986190at2759"/>
<reference evidence="3" key="1">
    <citation type="submission" date="2021-03" db="EMBL/GenBank/DDBJ databases">
        <title>Comparative genomics and phylogenomic investigation of the class Geoglossomycetes provide insights into ecological specialization and systematics.</title>
        <authorList>
            <person name="Melie T."/>
            <person name="Pirro S."/>
            <person name="Miller A.N."/>
            <person name="Quandt A."/>
        </authorList>
    </citation>
    <scope>NUCLEOTIDE SEQUENCE</scope>
    <source>
        <strain evidence="3">GBOQ0MN5Z8</strain>
    </source>
</reference>
<protein>
    <recommendedName>
        <fullName evidence="2">NB-ARC domain-containing protein</fullName>
    </recommendedName>
</protein>
<dbReference type="InterPro" id="IPR011990">
    <property type="entry name" value="TPR-like_helical_dom_sf"/>
</dbReference>
<dbReference type="Proteomes" id="UP000698800">
    <property type="component" value="Unassembled WGS sequence"/>
</dbReference>
<evidence type="ECO:0000313" key="3">
    <source>
        <dbReference type="EMBL" id="KAH0537938.1"/>
    </source>
</evidence>
<dbReference type="InterPro" id="IPR027417">
    <property type="entry name" value="P-loop_NTPase"/>
</dbReference>
<dbReference type="PROSITE" id="PS50005">
    <property type="entry name" value="TPR"/>
    <property type="match status" value="3"/>
</dbReference>
<name>A0A9P8I5J2_9PEZI</name>
<evidence type="ECO:0000256" key="1">
    <source>
        <dbReference type="PROSITE-ProRule" id="PRU00339"/>
    </source>
</evidence>
<dbReference type="GO" id="GO:0043531">
    <property type="term" value="F:ADP binding"/>
    <property type="evidence" value="ECO:0007669"/>
    <property type="project" value="InterPro"/>
</dbReference>
<sequence>MEEITRDIIDTFDTVMNALEDIRKGLPALETYATIFGSSKLQLLQAPLVIIYVDLTRFALQAIHLFDRSMLQEERLADELGTLGRATWMSLGNDFRALIASIQKNGREVDRIASVEHMNEAHQIRTDQMLQNQKAEEFRQEVRIFFAANANIDPLQSKQPSRIIDAPMDLLTIHFSGREKELDMLREAFERERGDVPTRVVVYGMPGLGKTQLALKYAKSAYDRQLLPYVFWISATTTEKLNQGFSRLFDLLRLPYQYSAQQDARFIAVKLWLESHDFEPERTWLLVLDNVKGETVEAVRGLLPQVNSGGNILFTTRTESVAKAIGSAAGEMHSCFELPTPNPQDAIKMFLRSGEIDAQTSDETHAKAEKLVKCVGRFPLAIDQAASLMKQSRKDMDELLDLYGGKQKQEALGWENKLSSHEERSITATFAYAFLELEHSSPETTDLLRFLCFLDPESISARMIVQGSQGLLAQPTLESTVAPASPTDSKQLRVKNKLRENWRRLRRRKTDVEKADLLAPKEGSTISTDMHRLADMIQSPIRFQNAIEQLHTLSLVNRQGDQPTLTIWIHDSVQYLIRMTLMTDVQRRVWLQRAATVICRLFEKIDDPSSYSSWGQCEVIVTHFQAIIDLAKASEVDVVELRNAVIGVASYFKSRGRYSEAERLCSWALEVRERVLGPDHPATLGAVNNLAVSYIELGRYGDAERLSSRALEGSERVLGPGHPGTLSTVHSLALAYHKLGRYDDAERLYGRALEGSERVLGPDHPNTLRMVHNLAIACRQLGRRGDAERLSSRALEGSERVLGPDHPNTLQVAHSLAIIHRQLGRYDDAERLFGRVLEGNERMLGSDHPETMGTVHSLAVVYHLLGRYNDAERLFGRALEGDERVLGPDHPNTLRAGHDLAIIHRQLGRYGDAERLFGRALEGSERVLGPDHPETLRAMYSLALTYRKLGRYDDAERLYGRALKGSERVLGPDHPETLRAMHSLALTYHKLGRYDDAERLYGRALEGDERRLGPDHLETLRTVHNLAIIHRQLGRYDDAERLFGRALEGNERTLGSSHPDTLRTVECLKQLASLRDSRTE</sequence>
<dbReference type="Pfam" id="PF13374">
    <property type="entry name" value="TPR_10"/>
    <property type="match status" value="4"/>
</dbReference>
<feature type="repeat" description="TPR" evidence="1">
    <location>
        <begin position="936"/>
        <end position="969"/>
    </location>
</feature>
<dbReference type="AlphaFoldDB" id="A0A9P8I5J2"/>
<organism evidence="3 4">
    <name type="scientific">Glutinoglossum americanum</name>
    <dbReference type="NCBI Taxonomy" id="1670608"/>
    <lineage>
        <taxon>Eukaryota</taxon>
        <taxon>Fungi</taxon>
        <taxon>Dikarya</taxon>
        <taxon>Ascomycota</taxon>
        <taxon>Pezizomycotina</taxon>
        <taxon>Geoglossomycetes</taxon>
        <taxon>Geoglossales</taxon>
        <taxon>Geoglossaceae</taxon>
        <taxon>Glutinoglossum</taxon>
    </lineage>
</organism>
<accession>A0A9P8I5J2</accession>
<dbReference type="PANTHER" id="PTHR46082:SF6">
    <property type="entry name" value="AAA+ ATPASE DOMAIN-CONTAINING PROTEIN-RELATED"/>
    <property type="match status" value="1"/>
</dbReference>
<evidence type="ECO:0000259" key="2">
    <source>
        <dbReference type="Pfam" id="PF00931"/>
    </source>
</evidence>
<dbReference type="Pfam" id="PF13424">
    <property type="entry name" value="TPR_12"/>
    <property type="match status" value="3"/>
</dbReference>
<proteinExistence type="predicted"/>
<keyword evidence="1" id="KW-0802">TPR repeat</keyword>
<dbReference type="SUPFAM" id="SSF52540">
    <property type="entry name" value="P-loop containing nucleoside triphosphate hydrolases"/>
    <property type="match status" value="1"/>
</dbReference>
<dbReference type="SUPFAM" id="SSF48452">
    <property type="entry name" value="TPR-like"/>
    <property type="match status" value="1"/>
</dbReference>
<feature type="repeat" description="TPR" evidence="1">
    <location>
        <begin position="978"/>
        <end position="1011"/>
    </location>
</feature>
<keyword evidence="4" id="KW-1185">Reference proteome</keyword>
<dbReference type="Gene3D" id="3.40.50.300">
    <property type="entry name" value="P-loop containing nucleotide triphosphate hydrolases"/>
    <property type="match status" value="1"/>
</dbReference>
<gene>
    <name evidence="3" type="ORF">FGG08_005388</name>
</gene>
<dbReference type="Gene3D" id="1.25.40.10">
    <property type="entry name" value="Tetratricopeptide repeat domain"/>
    <property type="match status" value="3"/>
</dbReference>
<feature type="domain" description="NB-ARC" evidence="2">
    <location>
        <begin position="195"/>
        <end position="328"/>
    </location>
</feature>
<dbReference type="PANTHER" id="PTHR46082">
    <property type="entry name" value="ATP/GTP-BINDING PROTEIN-RELATED"/>
    <property type="match status" value="1"/>
</dbReference>
<dbReference type="InterPro" id="IPR002182">
    <property type="entry name" value="NB-ARC"/>
</dbReference>
<dbReference type="InterPro" id="IPR019734">
    <property type="entry name" value="TPR_rpt"/>
</dbReference>
<dbReference type="InterPro" id="IPR053137">
    <property type="entry name" value="NLR-like"/>
</dbReference>
<dbReference type="EMBL" id="JAGHQL010000127">
    <property type="protein sequence ID" value="KAH0537938.1"/>
    <property type="molecule type" value="Genomic_DNA"/>
</dbReference>
<dbReference type="SMART" id="SM00028">
    <property type="entry name" value="TPR"/>
    <property type="match status" value="9"/>
</dbReference>
<evidence type="ECO:0000313" key="4">
    <source>
        <dbReference type="Proteomes" id="UP000698800"/>
    </source>
</evidence>
<comment type="caution">
    <text evidence="3">The sequence shown here is derived from an EMBL/GenBank/DDBJ whole genome shotgun (WGS) entry which is preliminary data.</text>
</comment>
<dbReference type="Pfam" id="PF00931">
    <property type="entry name" value="NB-ARC"/>
    <property type="match status" value="1"/>
</dbReference>
<feature type="repeat" description="TPR" evidence="1">
    <location>
        <begin position="1020"/>
        <end position="1053"/>
    </location>
</feature>
<dbReference type="PRINTS" id="PR00381">
    <property type="entry name" value="KINESINLIGHT"/>
</dbReference>